<dbReference type="InterPro" id="IPR011010">
    <property type="entry name" value="DNA_brk_join_enz"/>
</dbReference>
<dbReference type="InterPro" id="IPR050090">
    <property type="entry name" value="Tyrosine_recombinase_XerCD"/>
</dbReference>
<reference evidence="3 4" key="1">
    <citation type="submission" date="2023-07" db="EMBL/GenBank/DDBJ databases">
        <title>Genomic Encyclopedia of Type Strains, Phase IV (KMG-IV): sequencing the most valuable type-strain genomes for metagenomic binning, comparative biology and taxonomic classification.</title>
        <authorList>
            <person name="Goeker M."/>
        </authorList>
    </citation>
    <scope>NUCLEOTIDE SEQUENCE [LARGE SCALE GENOMIC DNA]</scope>
    <source>
        <strain evidence="3 4">DSM 16784</strain>
    </source>
</reference>
<name>A0ABU0DXU5_9FIRM</name>
<evidence type="ECO:0000259" key="2">
    <source>
        <dbReference type="PROSITE" id="PS51898"/>
    </source>
</evidence>
<dbReference type="CDD" id="cd01189">
    <property type="entry name" value="INT_ICEBs1_C_like"/>
    <property type="match status" value="1"/>
</dbReference>
<keyword evidence="4" id="KW-1185">Reference proteome</keyword>
<accession>A0ABU0DXU5</accession>
<keyword evidence="1" id="KW-0233">DNA recombination</keyword>
<dbReference type="SUPFAM" id="SSF56349">
    <property type="entry name" value="DNA breaking-rejoining enzymes"/>
    <property type="match status" value="1"/>
</dbReference>
<feature type="domain" description="Tyr recombinase" evidence="2">
    <location>
        <begin position="1"/>
        <end position="175"/>
    </location>
</feature>
<dbReference type="Gene3D" id="1.10.443.10">
    <property type="entry name" value="Intergrase catalytic core"/>
    <property type="match status" value="1"/>
</dbReference>
<dbReference type="Pfam" id="PF00589">
    <property type="entry name" value="Phage_integrase"/>
    <property type="match status" value="1"/>
</dbReference>
<organism evidence="3 4">
    <name type="scientific">Breznakia pachnodae</name>
    <dbReference type="NCBI Taxonomy" id="265178"/>
    <lineage>
        <taxon>Bacteria</taxon>
        <taxon>Bacillati</taxon>
        <taxon>Bacillota</taxon>
        <taxon>Erysipelotrichia</taxon>
        <taxon>Erysipelotrichales</taxon>
        <taxon>Erysipelotrichaceae</taxon>
        <taxon>Breznakia</taxon>
    </lineage>
</organism>
<dbReference type="EMBL" id="JAUSUR010000001">
    <property type="protein sequence ID" value="MDQ0359458.1"/>
    <property type="molecule type" value="Genomic_DNA"/>
</dbReference>
<gene>
    <name evidence="3" type="ORF">J2S15_000189</name>
</gene>
<evidence type="ECO:0000313" key="3">
    <source>
        <dbReference type="EMBL" id="MDQ0359458.1"/>
    </source>
</evidence>
<dbReference type="RefSeq" id="WP_307404581.1">
    <property type="nucleotide sequence ID" value="NZ_JAUSUR010000001.1"/>
</dbReference>
<protein>
    <submittedName>
        <fullName evidence="3">Integrase</fullName>
    </submittedName>
</protein>
<dbReference type="PANTHER" id="PTHR30349">
    <property type="entry name" value="PHAGE INTEGRASE-RELATED"/>
    <property type="match status" value="1"/>
</dbReference>
<dbReference type="Proteomes" id="UP001230220">
    <property type="component" value="Unassembled WGS sequence"/>
</dbReference>
<dbReference type="InterPro" id="IPR002104">
    <property type="entry name" value="Integrase_catalytic"/>
</dbReference>
<dbReference type="InterPro" id="IPR013762">
    <property type="entry name" value="Integrase-like_cat_sf"/>
</dbReference>
<evidence type="ECO:0000256" key="1">
    <source>
        <dbReference type="ARBA" id="ARBA00023172"/>
    </source>
</evidence>
<dbReference type="PROSITE" id="PS51898">
    <property type="entry name" value="TYR_RECOMBINASE"/>
    <property type="match status" value="1"/>
</dbReference>
<proteinExistence type="predicted"/>
<dbReference type="PANTHER" id="PTHR30349:SF64">
    <property type="entry name" value="PROPHAGE INTEGRASE INTD-RELATED"/>
    <property type="match status" value="1"/>
</dbReference>
<comment type="caution">
    <text evidence="3">The sequence shown here is derived from an EMBL/GenBank/DDBJ whole genome shotgun (WGS) entry which is preliminary data.</text>
</comment>
<sequence>MLFETLYFAGMRISELQARKWSDLDFNNGTLVINTNYDTRNRVITQSTKNGTNRIIHLNKNLLDELKKRQEKVSKFYEYNDDWYIFGSIKVVPEKTVENRKELYIKQWNEIHPDNPLPKIRVHDFRHSHVSLLINNTSKEDLDSYIIAERLGHSKEMVEKVYGHLFPERRKKYSIF</sequence>
<evidence type="ECO:0000313" key="4">
    <source>
        <dbReference type="Proteomes" id="UP001230220"/>
    </source>
</evidence>